<keyword evidence="7" id="KW-0813">Transport</keyword>
<keyword evidence="7" id="KW-0997">Cell inner membrane</keyword>
<feature type="chain" id="PRO_5011783226" description="Small-conductance mechanosensitive channel" evidence="9">
    <location>
        <begin position="27"/>
        <end position="455"/>
    </location>
</feature>
<dbReference type="Gene3D" id="1.10.287.1260">
    <property type="match status" value="1"/>
</dbReference>
<keyword evidence="7" id="KW-0407">Ion channel</keyword>
<dbReference type="SUPFAM" id="SSF82689">
    <property type="entry name" value="Mechanosensitive channel protein MscS (YggB), C-terminal domain"/>
    <property type="match status" value="1"/>
</dbReference>
<name>A0A1H7N378_9RHOB</name>
<dbReference type="RefSeq" id="WP_424337555.1">
    <property type="nucleotide sequence ID" value="NZ_JBARZP010000022.1"/>
</dbReference>
<gene>
    <name evidence="11" type="ORF">SAMN04488526_2152</name>
</gene>
<dbReference type="GO" id="GO:0008381">
    <property type="term" value="F:mechanosensitive monoatomic ion channel activity"/>
    <property type="evidence" value="ECO:0007669"/>
    <property type="project" value="InterPro"/>
</dbReference>
<comment type="caution">
    <text evidence="7">Lacks conserved residue(s) required for the propagation of feature annotation.</text>
</comment>
<evidence type="ECO:0000256" key="8">
    <source>
        <dbReference type="SAM" id="MobiDB-lite"/>
    </source>
</evidence>
<dbReference type="Gene3D" id="2.30.30.60">
    <property type="match status" value="1"/>
</dbReference>
<dbReference type="InterPro" id="IPR023408">
    <property type="entry name" value="MscS_beta-dom_sf"/>
</dbReference>
<keyword evidence="6 7" id="KW-0472">Membrane</keyword>
<feature type="signal peptide" evidence="9">
    <location>
        <begin position="1"/>
        <end position="26"/>
    </location>
</feature>
<evidence type="ECO:0000256" key="3">
    <source>
        <dbReference type="ARBA" id="ARBA00022475"/>
    </source>
</evidence>
<evidence type="ECO:0000256" key="1">
    <source>
        <dbReference type="ARBA" id="ARBA00004651"/>
    </source>
</evidence>
<organism evidence="11 12">
    <name type="scientific">Jannaschia helgolandensis</name>
    <dbReference type="NCBI Taxonomy" id="188906"/>
    <lineage>
        <taxon>Bacteria</taxon>
        <taxon>Pseudomonadati</taxon>
        <taxon>Pseudomonadota</taxon>
        <taxon>Alphaproteobacteria</taxon>
        <taxon>Rhodobacterales</taxon>
        <taxon>Roseobacteraceae</taxon>
        <taxon>Jannaschia</taxon>
    </lineage>
</organism>
<dbReference type="InterPro" id="IPR007055">
    <property type="entry name" value="BON_dom"/>
</dbReference>
<dbReference type="Pfam" id="PF04972">
    <property type="entry name" value="BON"/>
    <property type="match status" value="1"/>
</dbReference>
<dbReference type="Proteomes" id="UP000199283">
    <property type="component" value="Unassembled WGS sequence"/>
</dbReference>
<comment type="similarity">
    <text evidence="2 7">Belongs to the MscS (TC 1.A.23) family.</text>
</comment>
<evidence type="ECO:0000256" key="6">
    <source>
        <dbReference type="ARBA" id="ARBA00023136"/>
    </source>
</evidence>
<accession>A0A1H7N378</accession>
<dbReference type="Pfam" id="PF21082">
    <property type="entry name" value="MS_channel_3rd"/>
    <property type="match status" value="1"/>
</dbReference>
<dbReference type="EMBL" id="FNZQ01000003">
    <property type="protein sequence ID" value="SEL17923.1"/>
    <property type="molecule type" value="Genomic_DNA"/>
</dbReference>
<feature type="transmembrane region" description="Helical" evidence="7">
    <location>
        <begin position="130"/>
        <end position="155"/>
    </location>
</feature>
<reference evidence="11 12" key="1">
    <citation type="submission" date="2016-10" db="EMBL/GenBank/DDBJ databases">
        <authorList>
            <person name="de Groot N.N."/>
        </authorList>
    </citation>
    <scope>NUCLEOTIDE SEQUENCE [LARGE SCALE GENOMIC DNA]</scope>
    <source>
        <strain evidence="11 12">DSM 14858</strain>
    </source>
</reference>
<dbReference type="InterPro" id="IPR011066">
    <property type="entry name" value="MscS_channel_C_sf"/>
</dbReference>
<keyword evidence="4 7" id="KW-0812">Transmembrane</keyword>
<dbReference type="Gene3D" id="3.30.1340.30">
    <property type="match status" value="1"/>
</dbReference>
<dbReference type="PROSITE" id="PS50914">
    <property type="entry name" value="BON"/>
    <property type="match status" value="1"/>
</dbReference>
<keyword evidence="12" id="KW-1185">Reference proteome</keyword>
<evidence type="ECO:0000313" key="11">
    <source>
        <dbReference type="EMBL" id="SEL17923.1"/>
    </source>
</evidence>
<dbReference type="Pfam" id="PF00924">
    <property type="entry name" value="MS_channel_2nd"/>
    <property type="match status" value="1"/>
</dbReference>
<dbReference type="PANTHER" id="PTHR30221">
    <property type="entry name" value="SMALL-CONDUCTANCE MECHANOSENSITIVE CHANNEL"/>
    <property type="match status" value="1"/>
</dbReference>
<keyword evidence="7" id="KW-0406">Ion transport</keyword>
<dbReference type="SUPFAM" id="SSF50182">
    <property type="entry name" value="Sm-like ribonucleoproteins"/>
    <property type="match status" value="1"/>
</dbReference>
<feature type="compositionally biased region" description="Basic and acidic residues" evidence="8">
    <location>
        <begin position="420"/>
        <end position="443"/>
    </location>
</feature>
<keyword evidence="9" id="KW-0732">Signal</keyword>
<feature type="domain" description="BON" evidence="10">
    <location>
        <begin position="44"/>
        <end position="110"/>
    </location>
</feature>
<dbReference type="InterPro" id="IPR006685">
    <property type="entry name" value="MscS_channel_2nd"/>
</dbReference>
<dbReference type="InterPro" id="IPR045275">
    <property type="entry name" value="MscS_archaea/bacteria_type"/>
</dbReference>
<evidence type="ECO:0000256" key="5">
    <source>
        <dbReference type="ARBA" id="ARBA00022989"/>
    </source>
</evidence>
<protein>
    <recommendedName>
        <fullName evidence="7">Small-conductance mechanosensitive channel</fullName>
    </recommendedName>
</protein>
<dbReference type="AlphaFoldDB" id="A0A1H7N378"/>
<dbReference type="PANTHER" id="PTHR30221:SF1">
    <property type="entry name" value="SMALL-CONDUCTANCE MECHANOSENSITIVE CHANNEL"/>
    <property type="match status" value="1"/>
</dbReference>
<evidence type="ECO:0000256" key="4">
    <source>
        <dbReference type="ARBA" id="ARBA00022692"/>
    </source>
</evidence>
<dbReference type="STRING" id="188906.SAMN04488526_2152"/>
<dbReference type="InterPro" id="IPR010920">
    <property type="entry name" value="LSM_dom_sf"/>
</dbReference>
<comment type="function">
    <text evidence="7">Mechanosensitive channel that participates in the regulation of osmotic pressure changes within the cell, opening in response to stretch forces in the membrane lipid bilayer, without the need for other proteins. Contributes to normal resistance to hypoosmotic shock. Forms an ion channel of 1.0 nanosiemens conductance with a slight preference for anions.</text>
</comment>
<feature type="transmembrane region" description="Helical" evidence="7">
    <location>
        <begin position="199"/>
        <end position="218"/>
    </location>
</feature>
<feature type="transmembrane region" description="Helical" evidence="7">
    <location>
        <begin position="176"/>
        <end position="193"/>
    </location>
</feature>
<dbReference type="GO" id="GO:0005886">
    <property type="term" value="C:plasma membrane"/>
    <property type="evidence" value="ECO:0007669"/>
    <property type="project" value="UniProtKB-SubCell"/>
</dbReference>
<dbReference type="Gene3D" id="3.30.70.100">
    <property type="match status" value="1"/>
</dbReference>
<evidence type="ECO:0000259" key="10">
    <source>
        <dbReference type="PROSITE" id="PS50914"/>
    </source>
</evidence>
<keyword evidence="5 7" id="KW-1133">Transmembrane helix</keyword>
<proteinExistence type="inferred from homology"/>
<evidence type="ECO:0000313" key="12">
    <source>
        <dbReference type="Proteomes" id="UP000199283"/>
    </source>
</evidence>
<evidence type="ECO:0000256" key="2">
    <source>
        <dbReference type="ARBA" id="ARBA00008017"/>
    </source>
</evidence>
<dbReference type="InterPro" id="IPR049278">
    <property type="entry name" value="MS_channel_C"/>
</dbReference>
<keyword evidence="3" id="KW-1003">Cell membrane</keyword>
<evidence type="ECO:0000256" key="7">
    <source>
        <dbReference type="RuleBase" id="RU369025"/>
    </source>
</evidence>
<evidence type="ECO:0000256" key="9">
    <source>
        <dbReference type="SAM" id="SignalP"/>
    </source>
</evidence>
<feature type="region of interest" description="Disordered" evidence="8">
    <location>
        <begin position="397"/>
        <end position="455"/>
    </location>
</feature>
<comment type="subunit">
    <text evidence="7">Homoheptamer.</text>
</comment>
<comment type="subcellular location">
    <subcellularLocation>
        <location evidence="7">Cell inner membrane</location>
        <topology evidence="7">Multi-pass membrane protein</topology>
    </subcellularLocation>
    <subcellularLocation>
        <location evidence="1">Cell membrane</location>
        <topology evidence="1">Multi-pass membrane protein</topology>
    </subcellularLocation>
</comment>
<sequence length="455" mass="49124">MCIVLESVAMFRTALLFLCLASPTFAQEPVQPSGTISTAQDSLGDAAIDRRIEAIIAELDGYDGVSVDVREGIVTFSGEVVEAAAVPRLDEIAARVDGVVAIENDVTETTDVATRLDPVLERFQDRIGQFISYLPLLLIAILVGGLVMVAGFALARWERPWHSLAPNAFIAEIYRVVLRLVFVIAGVVVALDILNATAILTGLFGAAGIVGLAVGFAVRDTVENFIASIMLSLRQPFRPNDVVDIEGSIGSVIRLTSRATILLDPNGNHVRLPNAFVFKAKIINYTRNDERRFGFVLGIDPNDDLAEAKRIGLETLAGLEFVLTDPSPQVWVKDAGDSTVTVEFFAWLNQRQADFNAARGEALRVVMGALTSAGIGMPEPTYRLNLTGGALPVVDLPDSESRPEALVMSEADPAPPPEPLRAEEVAPDRTIERMVEDERRTEGDADLLSPAAPRE</sequence>